<dbReference type="Pfam" id="PF04168">
    <property type="entry name" value="Alpha-E"/>
    <property type="match status" value="1"/>
</dbReference>
<name>A0ABV3ZGF5_9BACT</name>
<proteinExistence type="predicted"/>
<accession>A0ABV3ZGF5</accession>
<feature type="domain" description="DUF403" evidence="1">
    <location>
        <begin position="1"/>
        <end position="308"/>
    </location>
</feature>
<dbReference type="InterPro" id="IPR051680">
    <property type="entry name" value="ATP-dep_Glu-Cys_Ligase-2"/>
</dbReference>
<dbReference type="InterPro" id="IPR007296">
    <property type="entry name" value="DUF403"/>
</dbReference>
<dbReference type="RefSeq" id="WP_369330385.1">
    <property type="nucleotide sequence ID" value="NZ_JAULBC010000005.1"/>
</dbReference>
<dbReference type="PANTHER" id="PTHR34595">
    <property type="entry name" value="BLR5612 PROTEIN"/>
    <property type="match status" value="1"/>
</dbReference>
<organism evidence="2 3">
    <name type="scientific">Danxiaibacter flavus</name>
    <dbReference type="NCBI Taxonomy" id="3049108"/>
    <lineage>
        <taxon>Bacteria</taxon>
        <taxon>Pseudomonadati</taxon>
        <taxon>Bacteroidota</taxon>
        <taxon>Chitinophagia</taxon>
        <taxon>Chitinophagales</taxon>
        <taxon>Chitinophagaceae</taxon>
        <taxon>Danxiaibacter</taxon>
    </lineage>
</organism>
<evidence type="ECO:0000313" key="2">
    <source>
        <dbReference type="EMBL" id="MEX6688977.1"/>
    </source>
</evidence>
<dbReference type="Proteomes" id="UP001560573">
    <property type="component" value="Unassembled WGS sequence"/>
</dbReference>
<evidence type="ECO:0000313" key="3">
    <source>
        <dbReference type="Proteomes" id="UP001560573"/>
    </source>
</evidence>
<dbReference type="EMBL" id="JAULBC010000005">
    <property type="protein sequence ID" value="MEX6688977.1"/>
    <property type="molecule type" value="Genomic_DNA"/>
</dbReference>
<comment type="caution">
    <text evidence="2">The sequence shown here is derived from an EMBL/GenBank/DDBJ whole genome shotgun (WGS) entry which is preliminary data.</text>
</comment>
<protein>
    <submittedName>
        <fullName evidence="2">Alpha-E domain-containing protein</fullName>
    </submittedName>
</protein>
<keyword evidence="3" id="KW-1185">Reference proteome</keyword>
<dbReference type="PANTHER" id="PTHR34595:SF7">
    <property type="entry name" value="SLL1039 PROTEIN"/>
    <property type="match status" value="1"/>
</dbReference>
<reference evidence="2 3" key="1">
    <citation type="submission" date="2023-07" db="EMBL/GenBank/DDBJ databases">
        <authorList>
            <person name="Lian W.-H."/>
        </authorList>
    </citation>
    <scope>NUCLEOTIDE SEQUENCE [LARGE SCALE GENOMIC DNA]</scope>
    <source>
        <strain evidence="2 3">SYSU DXS3180</strain>
    </source>
</reference>
<sequence>MLSRVADTIYWMARYMERTNGMLRVLKTNYISSQEELTDFSWRSVLYTYGGLPPDDITEIEEDSIKVMDYILLDRNNLLSVINNIIRSRECARAIQDHITREVWQCLNDYYHSIRNPDIAYLMRSGDPVSILDSLIQHSLFYNGTVDITMPRGEGFNYLNIGKLLERSIQTADILNIKLRELNYDSNDRLEAPALRYLLNSLSGYELYFKIYRGNFTLDNVLQLILYNTNYPHSILYCLQQLNSNFEKLSTESLPENYNRLEFLLGKAMNNVKYSNMRSTNGEVLQQFLVQTRKELIEIANSFNQFYFGNT</sequence>
<gene>
    <name evidence="2" type="ORF">QTN47_15825</name>
</gene>
<evidence type="ECO:0000259" key="1">
    <source>
        <dbReference type="Pfam" id="PF04168"/>
    </source>
</evidence>